<name>A0ABW1YMJ2_9GAMM</name>
<proteinExistence type="predicted"/>
<evidence type="ECO:0000256" key="1">
    <source>
        <dbReference type="SAM" id="Phobius"/>
    </source>
</evidence>
<evidence type="ECO:0000313" key="4">
    <source>
        <dbReference type="Proteomes" id="UP001596425"/>
    </source>
</evidence>
<dbReference type="Gene3D" id="2.60.40.420">
    <property type="entry name" value="Cupredoxins - blue copper proteins"/>
    <property type="match status" value="1"/>
</dbReference>
<feature type="domain" description="EfeO-type cupredoxin-like" evidence="2">
    <location>
        <begin position="13"/>
        <end position="118"/>
    </location>
</feature>
<protein>
    <submittedName>
        <fullName evidence="3">Cupredoxin domain-containing protein</fullName>
    </submittedName>
</protein>
<accession>A0ABW1YMJ2</accession>
<evidence type="ECO:0000259" key="2">
    <source>
        <dbReference type="Pfam" id="PF13473"/>
    </source>
</evidence>
<feature type="transmembrane region" description="Helical" evidence="1">
    <location>
        <begin position="6"/>
        <end position="23"/>
    </location>
</feature>
<dbReference type="InterPro" id="IPR028096">
    <property type="entry name" value="EfeO_Cupredoxin"/>
</dbReference>
<keyword evidence="1" id="KW-0472">Membrane</keyword>
<keyword evidence="1" id="KW-1133">Transmembrane helix</keyword>
<organism evidence="3 4">
    <name type="scientific">Microbulbifer taiwanensis</name>
    <dbReference type="NCBI Taxonomy" id="986746"/>
    <lineage>
        <taxon>Bacteria</taxon>
        <taxon>Pseudomonadati</taxon>
        <taxon>Pseudomonadota</taxon>
        <taxon>Gammaproteobacteria</taxon>
        <taxon>Cellvibrionales</taxon>
        <taxon>Microbulbiferaceae</taxon>
        <taxon>Microbulbifer</taxon>
    </lineage>
</organism>
<dbReference type="Proteomes" id="UP001596425">
    <property type="component" value="Unassembled WGS sequence"/>
</dbReference>
<keyword evidence="1" id="KW-0812">Transmembrane</keyword>
<dbReference type="EMBL" id="JBHSVR010000001">
    <property type="protein sequence ID" value="MFC6633103.1"/>
    <property type="molecule type" value="Genomic_DNA"/>
</dbReference>
<gene>
    <name evidence="3" type="ORF">ACFQBM_07430</name>
</gene>
<dbReference type="RefSeq" id="WP_193189404.1">
    <property type="nucleotide sequence ID" value="NZ_JACZFR010000006.1"/>
</dbReference>
<keyword evidence="4" id="KW-1185">Reference proteome</keyword>
<dbReference type="Pfam" id="PF13473">
    <property type="entry name" value="Cupredoxin_1"/>
    <property type="match status" value="1"/>
</dbReference>
<comment type="caution">
    <text evidence="3">The sequence shown here is derived from an EMBL/GenBank/DDBJ whole genome shotgun (WGS) entry which is preliminary data.</text>
</comment>
<dbReference type="SUPFAM" id="SSF49503">
    <property type="entry name" value="Cupredoxins"/>
    <property type="match status" value="1"/>
</dbReference>
<reference evidence="4" key="1">
    <citation type="journal article" date="2019" name="Int. J. Syst. Evol. Microbiol.">
        <title>The Global Catalogue of Microorganisms (GCM) 10K type strain sequencing project: providing services to taxonomists for standard genome sequencing and annotation.</title>
        <authorList>
            <consortium name="The Broad Institute Genomics Platform"/>
            <consortium name="The Broad Institute Genome Sequencing Center for Infectious Disease"/>
            <person name="Wu L."/>
            <person name="Ma J."/>
        </authorList>
    </citation>
    <scope>NUCLEOTIDE SEQUENCE [LARGE SCALE GENOMIC DNA]</scope>
    <source>
        <strain evidence="4">CGMCC 1.13718</strain>
    </source>
</reference>
<dbReference type="InterPro" id="IPR008972">
    <property type="entry name" value="Cupredoxin"/>
</dbReference>
<sequence>MSLLINLLGLALIAGIVWWFWLAKRRPSVEAAEPAALILVKDGVYEPERIHIAAGAETKLHFLREDPSPCAEYVVFADLDVSAQLAVGRETLVHLPPLAAGEYEFTCQMRMYRGRLVVE</sequence>
<evidence type="ECO:0000313" key="3">
    <source>
        <dbReference type="EMBL" id="MFC6633103.1"/>
    </source>
</evidence>